<comment type="similarity">
    <text evidence="2 9">Belongs to the branched chain amino acid transporter family.</text>
</comment>
<evidence type="ECO:0000256" key="1">
    <source>
        <dbReference type="ARBA" id="ARBA00004651"/>
    </source>
</evidence>
<keyword evidence="11" id="KW-1185">Reference proteome</keyword>
<feature type="transmembrane region" description="Helical" evidence="9">
    <location>
        <begin position="43"/>
        <end position="66"/>
    </location>
</feature>
<accession>A0ABW4XN93</accession>
<dbReference type="RefSeq" id="WP_345339664.1">
    <property type="nucleotide sequence ID" value="NZ_BAABLI010000011.1"/>
</dbReference>
<feature type="transmembrane region" description="Helical" evidence="9">
    <location>
        <begin position="199"/>
        <end position="218"/>
    </location>
</feature>
<organism evidence="10 11">
    <name type="scientific">Corallincola platygyrae</name>
    <dbReference type="NCBI Taxonomy" id="1193278"/>
    <lineage>
        <taxon>Bacteria</taxon>
        <taxon>Pseudomonadati</taxon>
        <taxon>Pseudomonadota</taxon>
        <taxon>Gammaproteobacteria</taxon>
        <taxon>Alteromonadales</taxon>
        <taxon>Psychromonadaceae</taxon>
        <taxon>Corallincola</taxon>
    </lineage>
</organism>
<dbReference type="PANTHER" id="PTHR30588:SF0">
    <property type="entry name" value="BRANCHED-CHAIN AMINO ACID PERMEASE BRNQ"/>
    <property type="match status" value="1"/>
</dbReference>
<protein>
    <recommendedName>
        <fullName evidence="9">Branched-chain amino acid transport system carrier protein</fullName>
    </recommendedName>
</protein>
<keyword evidence="8 9" id="KW-0472">Membrane</keyword>
<feature type="transmembrane region" description="Helical" evidence="9">
    <location>
        <begin position="230"/>
        <end position="254"/>
    </location>
</feature>
<evidence type="ECO:0000256" key="4">
    <source>
        <dbReference type="ARBA" id="ARBA00022475"/>
    </source>
</evidence>
<keyword evidence="5 9" id="KW-0812">Transmembrane</keyword>
<dbReference type="Gene3D" id="1.20.1740.10">
    <property type="entry name" value="Amino acid/polyamine transporter I"/>
    <property type="match status" value="1"/>
</dbReference>
<keyword evidence="3 9" id="KW-0813">Transport</keyword>
<feature type="transmembrane region" description="Helical" evidence="9">
    <location>
        <begin position="125"/>
        <end position="143"/>
    </location>
</feature>
<keyword evidence="6 9" id="KW-0029">Amino-acid transport</keyword>
<comment type="subcellular location">
    <subcellularLocation>
        <location evidence="9">Cell inner membrane</location>
        <topology evidence="9">Multi-pass membrane protein</topology>
    </subcellularLocation>
    <subcellularLocation>
        <location evidence="1">Cell membrane</location>
        <topology evidence="1">Multi-pass membrane protein</topology>
    </subcellularLocation>
</comment>
<feature type="transmembrane region" description="Helical" evidence="9">
    <location>
        <begin position="12"/>
        <end position="31"/>
    </location>
</feature>
<comment type="function">
    <text evidence="9">Component of the transport system for branched-chain amino acids.</text>
</comment>
<feature type="transmembrane region" description="Helical" evidence="9">
    <location>
        <begin position="345"/>
        <end position="367"/>
    </location>
</feature>
<evidence type="ECO:0000256" key="7">
    <source>
        <dbReference type="ARBA" id="ARBA00022989"/>
    </source>
</evidence>
<sequence length="442" mass="46994">MSGSKQLSTGDIFALGFMTFAFFLGAGNIIFPPLAGQQAGTEFYWAMAGFLFTAVGLPLVTLLACAKAGGGLPRMTRLLPKQIGIAITLAIFIVIGPAFATPRTSLVAFEMGFKPFLGEAESQSWILLAYSIGFFVVASGLALHRGNLIDYIGKILTPVLILLLLVLSITVLVNPQGTAAAPSGDYLTQPFTKGFLEGYNTMDTFGALMFGMLIVDVLHKKEISDTKLQTRYLIFASIIAASGLAFVYMSLFYLGVTSSELAPGAENGGKIFAIYVQALFGGPGKLILAAVVTLACLTTAVGLISACADYFNKLWQKLSYQAWVVVIAVLCAVVANVGLTQLIAISVPVLFALYPVAIALVILNLIVDKLPRPKSAFYLVLSVALLLALIDAVKVTGLVNKEAFDFAEALPLFSYGLAWLLPVTVALVISFFMPKKAEQAAV</sequence>
<comment type="caution">
    <text evidence="10">The sequence shown here is derived from an EMBL/GenBank/DDBJ whole genome shotgun (WGS) entry which is preliminary data.</text>
</comment>
<dbReference type="PANTHER" id="PTHR30588">
    <property type="entry name" value="BRANCHED-CHAIN AMINO ACID TRANSPORT SYSTEM 2 CARRIER PROTEIN"/>
    <property type="match status" value="1"/>
</dbReference>
<feature type="transmembrane region" description="Helical" evidence="9">
    <location>
        <begin position="376"/>
        <end position="393"/>
    </location>
</feature>
<evidence type="ECO:0000256" key="9">
    <source>
        <dbReference type="RuleBase" id="RU362122"/>
    </source>
</evidence>
<dbReference type="NCBIfam" id="TIGR00796">
    <property type="entry name" value="livcs"/>
    <property type="match status" value="1"/>
</dbReference>
<feature type="transmembrane region" description="Helical" evidence="9">
    <location>
        <begin position="78"/>
        <end position="100"/>
    </location>
</feature>
<keyword evidence="7 9" id="KW-1133">Transmembrane helix</keyword>
<gene>
    <name evidence="10" type="primary">brnQ</name>
    <name evidence="10" type="ORF">ACFSJ3_13605</name>
</gene>
<dbReference type="Proteomes" id="UP001597380">
    <property type="component" value="Unassembled WGS sequence"/>
</dbReference>
<keyword evidence="4" id="KW-1003">Cell membrane</keyword>
<evidence type="ECO:0000313" key="10">
    <source>
        <dbReference type="EMBL" id="MFD2097027.1"/>
    </source>
</evidence>
<name>A0ABW4XN93_9GAMM</name>
<proteinExistence type="inferred from homology"/>
<reference evidence="11" key="1">
    <citation type="journal article" date="2019" name="Int. J. Syst. Evol. Microbiol.">
        <title>The Global Catalogue of Microorganisms (GCM) 10K type strain sequencing project: providing services to taxonomists for standard genome sequencing and annotation.</title>
        <authorList>
            <consortium name="The Broad Institute Genomics Platform"/>
            <consortium name="The Broad Institute Genome Sequencing Center for Infectious Disease"/>
            <person name="Wu L."/>
            <person name="Ma J."/>
        </authorList>
    </citation>
    <scope>NUCLEOTIDE SEQUENCE [LARGE SCALE GENOMIC DNA]</scope>
    <source>
        <strain evidence="11">CGMCC 1.10992</strain>
    </source>
</reference>
<feature type="transmembrane region" description="Helical" evidence="9">
    <location>
        <begin position="320"/>
        <end position="339"/>
    </location>
</feature>
<feature type="transmembrane region" description="Helical" evidence="9">
    <location>
        <begin position="155"/>
        <end position="173"/>
    </location>
</feature>
<dbReference type="InterPro" id="IPR004685">
    <property type="entry name" value="Brnchd-chn_aa_trnsp_Livcs"/>
</dbReference>
<evidence type="ECO:0000256" key="8">
    <source>
        <dbReference type="ARBA" id="ARBA00023136"/>
    </source>
</evidence>
<evidence type="ECO:0000256" key="2">
    <source>
        <dbReference type="ARBA" id="ARBA00008540"/>
    </source>
</evidence>
<evidence type="ECO:0000256" key="3">
    <source>
        <dbReference type="ARBA" id="ARBA00022448"/>
    </source>
</evidence>
<evidence type="ECO:0000256" key="5">
    <source>
        <dbReference type="ARBA" id="ARBA00022692"/>
    </source>
</evidence>
<dbReference type="EMBL" id="JBHUHT010000014">
    <property type="protein sequence ID" value="MFD2097027.1"/>
    <property type="molecule type" value="Genomic_DNA"/>
</dbReference>
<dbReference type="Pfam" id="PF05525">
    <property type="entry name" value="Branch_AA_trans"/>
    <property type="match status" value="1"/>
</dbReference>
<feature type="transmembrane region" description="Helical" evidence="9">
    <location>
        <begin position="286"/>
        <end position="308"/>
    </location>
</feature>
<evidence type="ECO:0000313" key="11">
    <source>
        <dbReference type="Proteomes" id="UP001597380"/>
    </source>
</evidence>
<feature type="transmembrane region" description="Helical" evidence="9">
    <location>
        <begin position="413"/>
        <end position="433"/>
    </location>
</feature>
<evidence type="ECO:0000256" key="6">
    <source>
        <dbReference type="ARBA" id="ARBA00022970"/>
    </source>
</evidence>